<dbReference type="Proteomes" id="UP000192418">
    <property type="component" value="Unassembled WGS sequence"/>
</dbReference>
<dbReference type="Gene3D" id="3.30.700.10">
    <property type="entry name" value="Glycoprotein, Type 4 Pilin"/>
    <property type="match status" value="1"/>
</dbReference>
<keyword evidence="1" id="KW-0812">Transmembrane</keyword>
<accession>A0A1W1ZGY4</accession>
<proteinExistence type="predicted"/>
<dbReference type="RefSeq" id="WP_170923686.1">
    <property type="nucleotide sequence ID" value="NZ_FWXY01000002.1"/>
</dbReference>
<gene>
    <name evidence="2" type="ORF">SAMN02746065_102290</name>
</gene>
<dbReference type="EMBL" id="FWXY01000002">
    <property type="protein sequence ID" value="SMC47664.1"/>
    <property type="molecule type" value="Genomic_DNA"/>
</dbReference>
<dbReference type="NCBIfam" id="TIGR02532">
    <property type="entry name" value="IV_pilin_GFxxxE"/>
    <property type="match status" value="1"/>
</dbReference>
<feature type="transmembrane region" description="Helical" evidence="1">
    <location>
        <begin position="16"/>
        <end position="38"/>
    </location>
</feature>
<keyword evidence="1" id="KW-0472">Membrane</keyword>
<keyword evidence="1" id="KW-1133">Transmembrane helix</keyword>
<name>A0A1W1ZGY4_9BACT</name>
<dbReference type="AlphaFoldDB" id="A0A1W1ZGY4"/>
<organism evidence="2 3">
    <name type="scientific">Desulfocicer vacuolatum DSM 3385</name>
    <dbReference type="NCBI Taxonomy" id="1121400"/>
    <lineage>
        <taxon>Bacteria</taxon>
        <taxon>Pseudomonadati</taxon>
        <taxon>Thermodesulfobacteriota</taxon>
        <taxon>Desulfobacteria</taxon>
        <taxon>Desulfobacterales</taxon>
        <taxon>Desulfobacteraceae</taxon>
        <taxon>Desulfocicer</taxon>
    </lineage>
</organism>
<dbReference type="SUPFAM" id="SSF54523">
    <property type="entry name" value="Pili subunits"/>
    <property type="match status" value="1"/>
</dbReference>
<sequence>MIKFPKFNAGFTLMEVMIVIAIISLMVGIAIPLMTTWIPEFRLRSAARDIISCVQEVKMAAITKNENAVVVFDLSAGTCLSFLDNGEGVGGIKNDDVQNGSEPFLKNMNLPSGINLVSSTFPVNTSGYFVCFNSRGLRPHGAVEGNIILRNSNMTSKKIIINSAGTLRTE</sequence>
<dbReference type="InterPro" id="IPR012902">
    <property type="entry name" value="N_methyl_site"/>
</dbReference>
<dbReference type="Pfam" id="PF07963">
    <property type="entry name" value="N_methyl"/>
    <property type="match status" value="1"/>
</dbReference>
<evidence type="ECO:0000313" key="2">
    <source>
        <dbReference type="EMBL" id="SMC47664.1"/>
    </source>
</evidence>
<protein>
    <submittedName>
        <fullName evidence="2">Type IV fimbrial biogenesis protein FimT</fullName>
    </submittedName>
</protein>
<keyword evidence="3" id="KW-1185">Reference proteome</keyword>
<dbReference type="STRING" id="1121400.SAMN02746065_102290"/>
<evidence type="ECO:0000256" key="1">
    <source>
        <dbReference type="SAM" id="Phobius"/>
    </source>
</evidence>
<reference evidence="2 3" key="1">
    <citation type="submission" date="2017-04" db="EMBL/GenBank/DDBJ databases">
        <authorList>
            <person name="Afonso C.L."/>
            <person name="Miller P.J."/>
            <person name="Scott M.A."/>
            <person name="Spackman E."/>
            <person name="Goraichik I."/>
            <person name="Dimitrov K.M."/>
            <person name="Suarez D.L."/>
            <person name="Swayne D.E."/>
        </authorList>
    </citation>
    <scope>NUCLEOTIDE SEQUENCE [LARGE SCALE GENOMIC DNA]</scope>
    <source>
        <strain evidence="2 3">DSM 3385</strain>
    </source>
</reference>
<evidence type="ECO:0000313" key="3">
    <source>
        <dbReference type="Proteomes" id="UP000192418"/>
    </source>
</evidence>
<dbReference type="InterPro" id="IPR045584">
    <property type="entry name" value="Pilin-like"/>
</dbReference>